<organism evidence="11 12">
    <name type="scientific">SAR86 cluster bacterium</name>
    <dbReference type="NCBI Taxonomy" id="2030880"/>
    <lineage>
        <taxon>Bacteria</taxon>
        <taxon>Pseudomonadati</taxon>
        <taxon>Pseudomonadota</taxon>
        <taxon>Gammaproteobacteria</taxon>
        <taxon>SAR86 cluster</taxon>
    </lineage>
</organism>
<keyword evidence="2" id="KW-1003">Cell membrane</keyword>
<sequence length="453" mass="50520">MLRPLLILRPIFFFLAFFLTTDITLAASSLSDAELSLLNELRAAEQQLNSTERRISNERTAFANRLSEAEREVLNLREETAASRRLADEATLSIQQLEERLESWEEQSFFQQNLLGRFKQQINSENWPIDTPLTEKITWLNDFIVQQQSILYPGWQAQEIVMPNGELQLAEQLTLGPVSWFWQEQSQTGGFITQENGRNEVSLLFPNTENDAIGRLYSDQRGNIIFDPTLSRALRLAQEEESILDHFKKGGLWAFPILFFGIFALTIALGKSSQLWRLPPVIPNLSARLQRANHAYSLEKVKGMQKELISIVQETTPGQIRDDHLFAKLMECKHRLEYWLGAIAITAAVSPLLGLLGTVSGMIEAFRLMTIFGAGDPAAVSSGISEALVTTELGLIVAIPSLVLHALLSRRVKSYYGQLENSAITLSQLGSDSTTASRSTGSTAESPVQGLPA</sequence>
<dbReference type="Pfam" id="PF01618">
    <property type="entry name" value="MotA_ExbB"/>
    <property type="match status" value="1"/>
</dbReference>
<evidence type="ECO:0000256" key="6">
    <source>
        <dbReference type="RuleBase" id="RU004057"/>
    </source>
</evidence>
<evidence type="ECO:0000256" key="5">
    <source>
        <dbReference type="ARBA" id="ARBA00023136"/>
    </source>
</evidence>
<dbReference type="EMBL" id="NVWI01000003">
    <property type="protein sequence ID" value="PCJ42189.1"/>
    <property type="molecule type" value="Genomic_DNA"/>
</dbReference>
<dbReference type="InterPro" id="IPR050790">
    <property type="entry name" value="ExbB/TolQ_transport"/>
</dbReference>
<accession>A0A2A5CEA5</accession>
<keyword evidence="6" id="KW-0813">Transport</keyword>
<feature type="domain" description="MotA/TolQ/ExbB proton channel" evidence="10">
    <location>
        <begin position="302"/>
        <end position="420"/>
    </location>
</feature>
<dbReference type="PANTHER" id="PTHR30625">
    <property type="entry name" value="PROTEIN TOLQ"/>
    <property type="match status" value="1"/>
</dbReference>
<reference evidence="12" key="1">
    <citation type="submission" date="2017-08" db="EMBL/GenBank/DDBJ databases">
        <title>A dynamic microbial community with high functional redundancy inhabits the cold, oxic subseafloor aquifer.</title>
        <authorList>
            <person name="Tully B.J."/>
            <person name="Wheat C.G."/>
            <person name="Glazer B.T."/>
            <person name="Huber J.A."/>
        </authorList>
    </citation>
    <scope>NUCLEOTIDE SEQUENCE [LARGE SCALE GENOMIC DNA]</scope>
</reference>
<evidence type="ECO:0000256" key="9">
    <source>
        <dbReference type="SAM" id="Phobius"/>
    </source>
</evidence>
<dbReference type="PANTHER" id="PTHR30625:SF11">
    <property type="entry name" value="MOTA_TOLQ_EXBB PROTON CHANNEL DOMAIN-CONTAINING PROTEIN"/>
    <property type="match status" value="1"/>
</dbReference>
<comment type="subcellular location">
    <subcellularLocation>
        <location evidence="1">Cell membrane</location>
        <topology evidence="1">Multi-pass membrane protein</topology>
    </subcellularLocation>
    <subcellularLocation>
        <location evidence="6">Membrane</location>
        <topology evidence="6">Multi-pass membrane protein</topology>
    </subcellularLocation>
</comment>
<dbReference type="Proteomes" id="UP000228987">
    <property type="component" value="Unassembled WGS sequence"/>
</dbReference>
<dbReference type="InterPro" id="IPR002898">
    <property type="entry name" value="MotA_ExbB_proton_chnl"/>
</dbReference>
<keyword evidence="3 9" id="KW-0812">Transmembrane</keyword>
<dbReference type="GO" id="GO:0005886">
    <property type="term" value="C:plasma membrane"/>
    <property type="evidence" value="ECO:0007669"/>
    <property type="project" value="UniProtKB-SubCell"/>
</dbReference>
<keyword evidence="6" id="KW-0653">Protein transport</keyword>
<proteinExistence type="inferred from homology"/>
<feature type="transmembrane region" description="Helical" evidence="9">
    <location>
        <begin position="383"/>
        <end position="408"/>
    </location>
</feature>
<keyword evidence="7" id="KW-0175">Coiled coil</keyword>
<feature type="region of interest" description="Disordered" evidence="8">
    <location>
        <begin position="431"/>
        <end position="453"/>
    </location>
</feature>
<evidence type="ECO:0000313" key="11">
    <source>
        <dbReference type="EMBL" id="PCJ42189.1"/>
    </source>
</evidence>
<evidence type="ECO:0000256" key="4">
    <source>
        <dbReference type="ARBA" id="ARBA00022989"/>
    </source>
</evidence>
<feature type="transmembrane region" description="Helical" evidence="9">
    <location>
        <begin position="338"/>
        <end position="363"/>
    </location>
</feature>
<feature type="compositionally biased region" description="Low complexity" evidence="8">
    <location>
        <begin position="431"/>
        <end position="446"/>
    </location>
</feature>
<name>A0A2A5CEA5_9GAMM</name>
<keyword evidence="11" id="KW-0282">Flagellum</keyword>
<evidence type="ECO:0000256" key="8">
    <source>
        <dbReference type="SAM" id="MobiDB-lite"/>
    </source>
</evidence>
<evidence type="ECO:0000259" key="10">
    <source>
        <dbReference type="Pfam" id="PF01618"/>
    </source>
</evidence>
<comment type="similarity">
    <text evidence="6">Belongs to the exbB/tolQ family.</text>
</comment>
<evidence type="ECO:0000313" key="12">
    <source>
        <dbReference type="Proteomes" id="UP000228987"/>
    </source>
</evidence>
<evidence type="ECO:0000256" key="7">
    <source>
        <dbReference type="SAM" id="Coils"/>
    </source>
</evidence>
<protein>
    <submittedName>
        <fullName evidence="11">Flagellar motor protein MotA</fullName>
    </submittedName>
</protein>
<gene>
    <name evidence="11" type="ORF">COA71_06265</name>
</gene>
<keyword evidence="11" id="KW-0969">Cilium</keyword>
<evidence type="ECO:0000256" key="1">
    <source>
        <dbReference type="ARBA" id="ARBA00004651"/>
    </source>
</evidence>
<keyword evidence="4 9" id="KW-1133">Transmembrane helix</keyword>
<dbReference type="AlphaFoldDB" id="A0A2A5CEA5"/>
<comment type="caution">
    <text evidence="11">The sequence shown here is derived from an EMBL/GenBank/DDBJ whole genome shotgun (WGS) entry which is preliminary data.</text>
</comment>
<dbReference type="GO" id="GO:0017038">
    <property type="term" value="P:protein import"/>
    <property type="evidence" value="ECO:0007669"/>
    <property type="project" value="TreeGrafter"/>
</dbReference>
<keyword evidence="5 9" id="KW-0472">Membrane</keyword>
<feature type="coiled-coil region" evidence="7">
    <location>
        <begin position="34"/>
        <end position="114"/>
    </location>
</feature>
<keyword evidence="11" id="KW-0966">Cell projection</keyword>
<evidence type="ECO:0000256" key="2">
    <source>
        <dbReference type="ARBA" id="ARBA00022475"/>
    </source>
</evidence>
<evidence type="ECO:0000256" key="3">
    <source>
        <dbReference type="ARBA" id="ARBA00022692"/>
    </source>
</evidence>
<feature type="transmembrane region" description="Helical" evidence="9">
    <location>
        <begin position="250"/>
        <end position="269"/>
    </location>
</feature>